<protein>
    <submittedName>
        <fullName evidence="4">Response regulator</fullName>
    </submittedName>
</protein>
<evidence type="ECO:0000259" key="3">
    <source>
        <dbReference type="PROSITE" id="PS50110"/>
    </source>
</evidence>
<dbReference type="AlphaFoldDB" id="A0A975HFU1"/>
<dbReference type="GO" id="GO:0000160">
    <property type="term" value="P:phosphorelay signal transduction system"/>
    <property type="evidence" value="ECO:0007669"/>
    <property type="project" value="InterPro"/>
</dbReference>
<evidence type="ECO:0000313" key="5">
    <source>
        <dbReference type="Proteomes" id="UP000664914"/>
    </source>
</evidence>
<feature type="modified residue" description="4-aspartylphosphate" evidence="2">
    <location>
        <position position="63"/>
    </location>
</feature>
<dbReference type="Proteomes" id="UP000664914">
    <property type="component" value="Chromosome"/>
</dbReference>
<dbReference type="PROSITE" id="PS50110">
    <property type="entry name" value="RESPONSE_REGULATORY"/>
    <property type="match status" value="1"/>
</dbReference>
<dbReference type="InterPro" id="IPR011006">
    <property type="entry name" value="CheY-like_superfamily"/>
</dbReference>
<dbReference type="SMART" id="SM00448">
    <property type="entry name" value="REC"/>
    <property type="match status" value="1"/>
</dbReference>
<evidence type="ECO:0000256" key="1">
    <source>
        <dbReference type="ARBA" id="ARBA00022553"/>
    </source>
</evidence>
<evidence type="ECO:0000313" key="4">
    <source>
        <dbReference type="EMBL" id="QTH23760.1"/>
    </source>
</evidence>
<dbReference type="PANTHER" id="PTHR44591:SF3">
    <property type="entry name" value="RESPONSE REGULATORY DOMAIN-CONTAINING PROTEIN"/>
    <property type="match status" value="1"/>
</dbReference>
<reference evidence="4" key="1">
    <citation type="submission" date="2020-07" db="EMBL/GenBank/DDBJ databases">
        <authorList>
            <person name="Camacho E."/>
        </authorList>
    </citation>
    <scope>NUCLEOTIDE SEQUENCE</scope>
    <source>
        <strain evidence="4">MPO218</strain>
    </source>
</reference>
<sequence>MQGRKNSTRGKATVLVVEDELFVRMIAVDAIEDAGYATIEAQDADQALILLEVHDEIDLVFTDIKMPGTIDGLGLAHRVRERWPGLPLILTSGHLQREDATVPAPVPFLQKPYRAAALLAELARLLD</sequence>
<organism evidence="4 5">
    <name type="scientific">Rhizorhabdus wittichii</name>
    <dbReference type="NCBI Taxonomy" id="160791"/>
    <lineage>
        <taxon>Bacteria</taxon>
        <taxon>Pseudomonadati</taxon>
        <taxon>Pseudomonadota</taxon>
        <taxon>Alphaproteobacteria</taxon>
        <taxon>Sphingomonadales</taxon>
        <taxon>Sphingomonadaceae</taxon>
        <taxon>Rhizorhabdus</taxon>
    </lineage>
</organism>
<dbReference type="Pfam" id="PF00072">
    <property type="entry name" value="Response_reg"/>
    <property type="match status" value="1"/>
</dbReference>
<feature type="domain" description="Response regulatory" evidence="3">
    <location>
        <begin position="13"/>
        <end position="126"/>
    </location>
</feature>
<name>A0A975HFU1_9SPHN</name>
<dbReference type="Gene3D" id="3.40.50.2300">
    <property type="match status" value="1"/>
</dbReference>
<gene>
    <name evidence="4" type="ORF">HRJ34_09760</name>
</gene>
<dbReference type="InterPro" id="IPR050595">
    <property type="entry name" value="Bact_response_regulator"/>
</dbReference>
<keyword evidence="1 2" id="KW-0597">Phosphoprotein</keyword>
<dbReference type="InterPro" id="IPR001789">
    <property type="entry name" value="Sig_transdc_resp-reg_receiver"/>
</dbReference>
<dbReference type="PANTHER" id="PTHR44591">
    <property type="entry name" value="STRESS RESPONSE REGULATOR PROTEIN 1"/>
    <property type="match status" value="1"/>
</dbReference>
<evidence type="ECO:0000256" key="2">
    <source>
        <dbReference type="PROSITE-ProRule" id="PRU00169"/>
    </source>
</evidence>
<reference evidence="4" key="2">
    <citation type="submission" date="2021-04" db="EMBL/GenBank/DDBJ databases">
        <title>Isolation and genomic analysis of the ibuprofen-degrading bacterium Sphingomonas strain MPO218.</title>
        <authorList>
            <person name="Aulestia M."/>
            <person name="Flores A."/>
            <person name="Mangas E.L."/>
            <person name="Perez-Pulido A.J."/>
            <person name="Santero E."/>
            <person name="Camacho E.M."/>
        </authorList>
    </citation>
    <scope>NUCLEOTIDE SEQUENCE</scope>
    <source>
        <strain evidence="4">MPO218</strain>
    </source>
</reference>
<dbReference type="SUPFAM" id="SSF52172">
    <property type="entry name" value="CheY-like"/>
    <property type="match status" value="1"/>
</dbReference>
<accession>A0A975HFU1</accession>
<dbReference type="RefSeq" id="WP_016745951.1">
    <property type="nucleotide sequence ID" value="NZ_CP059319.1"/>
</dbReference>
<dbReference type="EMBL" id="CP059319">
    <property type="protein sequence ID" value="QTH23760.1"/>
    <property type="molecule type" value="Genomic_DNA"/>
</dbReference>
<proteinExistence type="predicted"/>